<evidence type="ECO:0000313" key="8">
    <source>
        <dbReference type="Proteomes" id="UP001500390"/>
    </source>
</evidence>
<protein>
    <recommendedName>
        <fullName evidence="4 5">Small ribosomal subunit protein uS2</fullName>
    </recommendedName>
</protein>
<gene>
    <name evidence="5 7" type="primary">rpsB</name>
    <name evidence="7" type="ORF">GCM10023153_17080</name>
</gene>
<dbReference type="NCBIfam" id="TIGR01011">
    <property type="entry name" value="rpsB_bact"/>
    <property type="match status" value="1"/>
</dbReference>
<dbReference type="PROSITE" id="PS00962">
    <property type="entry name" value="RIBOSOMAL_S2_1"/>
    <property type="match status" value="1"/>
</dbReference>
<dbReference type="HAMAP" id="MF_00291_B">
    <property type="entry name" value="Ribosomal_uS2_B"/>
    <property type="match status" value="1"/>
</dbReference>
<accession>A0ABP8JS14</accession>
<evidence type="ECO:0000313" key="7">
    <source>
        <dbReference type="EMBL" id="GAA4395224.1"/>
    </source>
</evidence>
<feature type="region of interest" description="Disordered" evidence="6">
    <location>
        <begin position="259"/>
        <end position="310"/>
    </location>
</feature>
<dbReference type="InterPro" id="IPR018130">
    <property type="entry name" value="Ribosomal_uS2_CS"/>
</dbReference>
<dbReference type="GO" id="GO:0005840">
    <property type="term" value="C:ribosome"/>
    <property type="evidence" value="ECO:0007669"/>
    <property type="project" value="UniProtKB-KW"/>
</dbReference>
<reference evidence="8" key="1">
    <citation type="journal article" date="2019" name="Int. J. Syst. Evol. Microbiol.">
        <title>The Global Catalogue of Microorganisms (GCM) 10K type strain sequencing project: providing services to taxonomists for standard genome sequencing and annotation.</title>
        <authorList>
            <consortium name="The Broad Institute Genomics Platform"/>
            <consortium name="The Broad Institute Genome Sequencing Center for Infectious Disease"/>
            <person name="Wu L."/>
            <person name="Ma J."/>
        </authorList>
    </citation>
    <scope>NUCLEOTIDE SEQUENCE [LARGE SCALE GENOMIC DNA]</scope>
    <source>
        <strain evidence="8">JCM 17738</strain>
    </source>
</reference>
<keyword evidence="8" id="KW-1185">Reference proteome</keyword>
<dbReference type="InterPro" id="IPR001865">
    <property type="entry name" value="Ribosomal_uS2"/>
</dbReference>
<dbReference type="PRINTS" id="PR00395">
    <property type="entry name" value="RIBOSOMALS2"/>
</dbReference>
<dbReference type="RefSeq" id="WP_159900152.1">
    <property type="nucleotide sequence ID" value="NZ_BAABFX010000026.1"/>
</dbReference>
<sequence length="310" mass="33694">MAVVTMRQLLESGVHFGHQTRRWNPKMKRFIMTERNGIYIIDLQQSVTYINNAYEFVRETVAHGGTILFVGTKRQAQEPIAEQATRVGMPYVNHRWLGGMLTNFQTISKRLTRLKELEELDFDDVAGSGYTKKELLIFKREKDKLEKTLGGIRTMGKVPSAVWIVDTKKEHLAVDEARQLGLPVIAILDTNCDPDEVDYKIPGNDDAIRSVTLLTRVIADAVADGLMARAGGRADEDVVAADEPLAEWERELLGGDAAEAAAAAEAPAAEASAAEAAPVEAEVAEAPAAEAEVAEAPAEEATPAADADQA</sequence>
<organism evidence="7 8">
    <name type="scientific">Ornithinibacter aureus</name>
    <dbReference type="NCBI Taxonomy" id="622664"/>
    <lineage>
        <taxon>Bacteria</taxon>
        <taxon>Bacillati</taxon>
        <taxon>Actinomycetota</taxon>
        <taxon>Actinomycetes</taxon>
        <taxon>Micrococcales</taxon>
        <taxon>Intrasporangiaceae</taxon>
        <taxon>Ornithinibacter</taxon>
    </lineage>
</organism>
<dbReference type="Pfam" id="PF00318">
    <property type="entry name" value="Ribosomal_S2"/>
    <property type="match status" value="1"/>
</dbReference>
<dbReference type="InterPro" id="IPR023591">
    <property type="entry name" value="Ribosomal_uS2_flav_dom_sf"/>
</dbReference>
<dbReference type="InterPro" id="IPR005706">
    <property type="entry name" value="Ribosomal_uS2_bac/mit/plastid"/>
</dbReference>
<dbReference type="PANTHER" id="PTHR12534:SF0">
    <property type="entry name" value="SMALL RIBOSOMAL SUBUNIT PROTEIN US2M"/>
    <property type="match status" value="1"/>
</dbReference>
<keyword evidence="3 5" id="KW-0687">Ribonucleoprotein</keyword>
<dbReference type="Proteomes" id="UP001500390">
    <property type="component" value="Unassembled WGS sequence"/>
</dbReference>
<evidence type="ECO:0000256" key="5">
    <source>
        <dbReference type="HAMAP-Rule" id="MF_00291"/>
    </source>
</evidence>
<evidence type="ECO:0000256" key="1">
    <source>
        <dbReference type="ARBA" id="ARBA00006242"/>
    </source>
</evidence>
<dbReference type="Gene3D" id="3.40.50.10490">
    <property type="entry name" value="Glucose-6-phosphate isomerase like protein, domain 1"/>
    <property type="match status" value="1"/>
</dbReference>
<dbReference type="CDD" id="cd01425">
    <property type="entry name" value="RPS2"/>
    <property type="match status" value="1"/>
</dbReference>
<dbReference type="EMBL" id="BAABFX010000026">
    <property type="protein sequence ID" value="GAA4395224.1"/>
    <property type="molecule type" value="Genomic_DNA"/>
</dbReference>
<keyword evidence="2 5" id="KW-0689">Ribosomal protein</keyword>
<evidence type="ECO:0000256" key="3">
    <source>
        <dbReference type="ARBA" id="ARBA00023274"/>
    </source>
</evidence>
<evidence type="ECO:0000256" key="2">
    <source>
        <dbReference type="ARBA" id="ARBA00022980"/>
    </source>
</evidence>
<dbReference type="SUPFAM" id="SSF52313">
    <property type="entry name" value="Ribosomal protein S2"/>
    <property type="match status" value="1"/>
</dbReference>
<comment type="caution">
    <text evidence="7">The sequence shown here is derived from an EMBL/GenBank/DDBJ whole genome shotgun (WGS) entry which is preliminary data.</text>
</comment>
<proteinExistence type="inferred from homology"/>
<evidence type="ECO:0000256" key="6">
    <source>
        <dbReference type="SAM" id="MobiDB-lite"/>
    </source>
</evidence>
<name>A0ABP8JS14_9MICO</name>
<dbReference type="Gene3D" id="1.10.287.610">
    <property type="entry name" value="Helix hairpin bin"/>
    <property type="match status" value="1"/>
</dbReference>
<comment type="similarity">
    <text evidence="1 5">Belongs to the universal ribosomal protein uS2 family.</text>
</comment>
<dbReference type="PANTHER" id="PTHR12534">
    <property type="entry name" value="30S RIBOSOMAL PROTEIN S2 PROKARYOTIC AND ORGANELLAR"/>
    <property type="match status" value="1"/>
</dbReference>
<evidence type="ECO:0000256" key="4">
    <source>
        <dbReference type="ARBA" id="ARBA00035256"/>
    </source>
</evidence>